<keyword evidence="1" id="KW-0812">Transmembrane</keyword>
<dbReference type="Proteomes" id="UP001596137">
    <property type="component" value="Unassembled WGS sequence"/>
</dbReference>
<evidence type="ECO:0008006" key="4">
    <source>
        <dbReference type="Google" id="ProtNLM"/>
    </source>
</evidence>
<dbReference type="EMBL" id="JBHSRF010000063">
    <property type="protein sequence ID" value="MFC6085495.1"/>
    <property type="molecule type" value="Genomic_DNA"/>
</dbReference>
<feature type="transmembrane region" description="Helical" evidence="1">
    <location>
        <begin position="60"/>
        <end position="79"/>
    </location>
</feature>
<gene>
    <name evidence="2" type="ORF">ACFP1K_30310</name>
</gene>
<keyword evidence="1" id="KW-0472">Membrane</keyword>
<proteinExistence type="predicted"/>
<name>A0ABW1NQ75_9ACTN</name>
<feature type="transmembrane region" description="Helical" evidence="1">
    <location>
        <begin position="333"/>
        <end position="350"/>
    </location>
</feature>
<feature type="transmembrane region" description="Helical" evidence="1">
    <location>
        <begin position="292"/>
        <end position="312"/>
    </location>
</feature>
<evidence type="ECO:0000313" key="3">
    <source>
        <dbReference type="Proteomes" id="UP001596137"/>
    </source>
</evidence>
<feature type="transmembrane region" description="Helical" evidence="1">
    <location>
        <begin position="268"/>
        <end position="286"/>
    </location>
</feature>
<sequence>MGKWLVLRGGYFREDDFEYVARAWAAGFDFGYLGRVHWGQFMPGGFAVVWVVARVAPYDWGVVAGVTLAGYAAAGLAVLRMLRVVAGARWGTLAPLAVFLFTPMTLAAMSWWAAALNTVPLQIALPMAVASHVLYLRTGRTAHVWAAAGWVAFGMLFFVKAALIPVVLFVVTAGYFTKRRGWGVLWATLRECRAAWTVQGALVVGYAALYLFQLRTSASGPSVPPAQDILTFARLLITETFTTTALGGPGDWFATAARDIALAAPSPLLVLAAGLMFLLLVAASLLLRRRAWWSWALLGGYLLLADVLPVALGRLTERYVELAGAETRYVADAAPVLALCLALAFLPVLGERDAYRRAFTRPDGGRLRPAWSRAARGLTAIGMAGFAAGAAWSSAELARTVDTTPGRVFLASAERSLRTASPDADVFDSEMPTYLMQPLFGEYARASRALAPFARPVHRATMRDQPPSAAPLVLDDRGRLRPLKVWGKTYRPPDGCWPTRDDGATIPVEDPTGRDDRYVARLEYISGVAQPVTVWLGQGHVDVTLEPGLHAVTFAIKGHGGTIRVTGDRSGPTFQVCALALGFAVAG</sequence>
<organism evidence="2 3">
    <name type="scientific">Sphaerisporangium aureirubrum</name>
    <dbReference type="NCBI Taxonomy" id="1544736"/>
    <lineage>
        <taxon>Bacteria</taxon>
        <taxon>Bacillati</taxon>
        <taxon>Actinomycetota</taxon>
        <taxon>Actinomycetes</taxon>
        <taxon>Streptosporangiales</taxon>
        <taxon>Streptosporangiaceae</taxon>
        <taxon>Sphaerisporangium</taxon>
    </lineage>
</organism>
<feature type="transmembrane region" description="Helical" evidence="1">
    <location>
        <begin position="91"/>
        <end position="113"/>
    </location>
</feature>
<evidence type="ECO:0000313" key="2">
    <source>
        <dbReference type="EMBL" id="MFC6085495.1"/>
    </source>
</evidence>
<feature type="transmembrane region" description="Helical" evidence="1">
    <location>
        <begin position="119"/>
        <end position="136"/>
    </location>
</feature>
<keyword evidence="3" id="KW-1185">Reference proteome</keyword>
<evidence type="ECO:0000256" key="1">
    <source>
        <dbReference type="SAM" id="Phobius"/>
    </source>
</evidence>
<dbReference type="RefSeq" id="WP_380759694.1">
    <property type="nucleotide sequence ID" value="NZ_JBHSRF010000063.1"/>
</dbReference>
<comment type="caution">
    <text evidence="2">The sequence shown here is derived from an EMBL/GenBank/DDBJ whole genome shotgun (WGS) entry which is preliminary data.</text>
</comment>
<accession>A0ABW1NQ75</accession>
<feature type="transmembrane region" description="Helical" evidence="1">
    <location>
        <begin position="148"/>
        <end position="174"/>
    </location>
</feature>
<feature type="transmembrane region" description="Helical" evidence="1">
    <location>
        <begin position="194"/>
        <end position="212"/>
    </location>
</feature>
<keyword evidence="1" id="KW-1133">Transmembrane helix</keyword>
<reference evidence="3" key="1">
    <citation type="journal article" date="2019" name="Int. J. Syst. Evol. Microbiol.">
        <title>The Global Catalogue of Microorganisms (GCM) 10K type strain sequencing project: providing services to taxonomists for standard genome sequencing and annotation.</title>
        <authorList>
            <consortium name="The Broad Institute Genomics Platform"/>
            <consortium name="The Broad Institute Genome Sequencing Center for Infectious Disease"/>
            <person name="Wu L."/>
            <person name="Ma J."/>
        </authorList>
    </citation>
    <scope>NUCLEOTIDE SEQUENCE [LARGE SCALE GENOMIC DNA]</scope>
    <source>
        <strain evidence="3">JCM 30346</strain>
    </source>
</reference>
<protein>
    <recommendedName>
        <fullName evidence="4">DUF2029 domain-containing protein</fullName>
    </recommendedName>
</protein>